<dbReference type="Proteomes" id="UP000011885">
    <property type="component" value="Unassembled WGS sequence"/>
</dbReference>
<organism evidence="2 3">
    <name type="scientific">Rhodopirellula sallentina SM41</name>
    <dbReference type="NCBI Taxonomy" id="1263870"/>
    <lineage>
        <taxon>Bacteria</taxon>
        <taxon>Pseudomonadati</taxon>
        <taxon>Planctomycetota</taxon>
        <taxon>Planctomycetia</taxon>
        <taxon>Pirellulales</taxon>
        <taxon>Pirellulaceae</taxon>
        <taxon>Rhodopirellula</taxon>
    </lineage>
</organism>
<name>M5UD79_9BACT</name>
<evidence type="ECO:0000313" key="2">
    <source>
        <dbReference type="EMBL" id="EMI55806.1"/>
    </source>
</evidence>
<evidence type="ECO:0000313" key="3">
    <source>
        <dbReference type="Proteomes" id="UP000011885"/>
    </source>
</evidence>
<reference evidence="2 3" key="1">
    <citation type="journal article" date="2013" name="Mar. Genomics">
        <title>Expression of sulfatases in Rhodopirellula baltica and the diversity of sulfatases in the genus Rhodopirellula.</title>
        <authorList>
            <person name="Wegner C.E."/>
            <person name="Richter-Heitmann T."/>
            <person name="Klindworth A."/>
            <person name="Klockow C."/>
            <person name="Richter M."/>
            <person name="Achstetter T."/>
            <person name="Glockner F.O."/>
            <person name="Harder J."/>
        </authorList>
    </citation>
    <scope>NUCLEOTIDE SEQUENCE [LARGE SCALE GENOMIC DNA]</scope>
    <source>
        <strain evidence="2 3">SM41</strain>
    </source>
</reference>
<proteinExistence type="predicted"/>
<sequence>MTPATDIEDAMRSLIHERRNFSANHRPVPGVGTGQKHFRISSADFPFPHAFRILTRWQKLQAKPIRPQSSFPKRRPQDPLPPIRDPTKRR</sequence>
<comment type="caution">
    <text evidence="2">The sequence shown here is derived from an EMBL/GenBank/DDBJ whole genome shotgun (WGS) entry which is preliminary data.</text>
</comment>
<feature type="region of interest" description="Disordered" evidence="1">
    <location>
        <begin position="62"/>
        <end position="90"/>
    </location>
</feature>
<gene>
    <name evidence="2" type="ORF">RSSM_02752</name>
</gene>
<protein>
    <submittedName>
        <fullName evidence="2">Uncharacterized protein</fullName>
    </submittedName>
</protein>
<accession>M5UD79</accession>
<keyword evidence="3" id="KW-1185">Reference proteome</keyword>
<evidence type="ECO:0000256" key="1">
    <source>
        <dbReference type="SAM" id="MobiDB-lite"/>
    </source>
</evidence>
<dbReference type="AlphaFoldDB" id="M5UD79"/>
<dbReference type="EMBL" id="ANOH01000196">
    <property type="protein sequence ID" value="EMI55806.1"/>
    <property type="molecule type" value="Genomic_DNA"/>
</dbReference>